<dbReference type="EMBL" id="CP078093">
    <property type="protein sequence ID" value="QXM05712.1"/>
    <property type="molecule type" value="Genomic_DNA"/>
</dbReference>
<accession>A0ABX8R9J4</accession>
<dbReference type="InterPro" id="IPR003607">
    <property type="entry name" value="HD/PDEase_dom"/>
</dbReference>
<evidence type="ECO:0000256" key="1">
    <source>
        <dbReference type="ARBA" id="ARBA00022801"/>
    </source>
</evidence>
<reference evidence="4" key="1">
    <citation type="submission" date="2021-07" db="EMBL/GenBank/DDBJ databases">
        <title>Complete genome sequence of Crassaminicella sp. 143-21, isolated from a deep-sea hydrothermal vent.</title>
        <authorList>
            <person name="Li X."/>
        </authorList>
    </citation>
    <scope>NUCLEOTIDE SEQUENCE</scope>
    <source>
        <strain evidence="4">143-21</strain>
    </source>
</reference>
<dbReference type="NCBIfam" id="NF002327">
    <property type="entry name" value="PRK01286.1-2"/>
    <property type="match status" value="1"/>
</dbReference>
<name>A0ABX8R9J4_9CLOT</name>
<dbReference type="InterPro" id="IPR023023">
    <property type="entry name" value="dNTPase_2"/>
</dbReference>
<dbReference type="InterPro" id="IPR006261">
    <property type="entry name" value="dGTPase"/>
</dbReference>
<dbReference type="PANTHER" id="PTHR35795:SF1">
    <property type="entry name" value="BIS(5'-NUCLEOSYL)-TETRAPHOSPHATASE, SYMMETRICAL"/>
    <property type="match status" value="1"/>
</dbReference>
<gene>
    <name evidence="4" type="ORF">KVH43_10095</name>
</gene>
<keyword evidence="5" id="KW-1185">Reference proteome</keyword>
<dbReference type="Pfam" id="PF01966">
    <property type="entry name" value="HD"/>
    <property type="match status" value="1"/>
</dbReference>
<keyword evidence="1 2" id="KW-0378">Hydrolase</keyword>
<dbReference type="NCBIfam" id="TIGR01353">
    <property type="entry name" value="dGTP_triPase"/>
    <property type="match status" value="1"/>
</dbReference>
<evidence type="ECO:0000256" key="2">
    <source>
        <dbReference type="HAMAP-Rule" id="MF_01212"/>
    </source>
</evidence>
<evidence type="ECO:0000259" key="3">
    <source>
        <dbReference type="PROSITE" id="PS51831"/>
    </source>
</evidence>
<evidence type="ECO:0000313" key="4">
    <source>
        <dbReference type="EMBL" id="QXM05712.1"/>
    </source>
</evidence>
<feature type="domain" description="HD" evidence="3">
    <location>
        <begin position="75"/>
        <end position="188"/>
    </location>
</feature>
<organism evidence="4 5">
    <name type="scientific">Crassaminicella indica</name>
    <dbReference type="NCBI Taxonomy" id="2855394"/>
    <lineage>
        <taxon>Bacteria</taxon>
        <taxon>Bacillati</taxon>
        <taxon>Bacillota</taxon>
        <taxon>Clostridia</taxon>
        <taxon>Eubacteriales</taxon>
        <taxon>Clostridiaceae</taxon>
        <taxon>Crassaminicella</taxon>
    </lineage>
</organism>
<dbReference type="PANTHER" id="PTHR35795">
    <property type="entry name" value="SLR1885 PROTEIN"/>
    <property type="match status" value="1"/>
</dbReference>
<dbReference type="SMART" id="SM00471">
    <property type="entry name" value="HDc"/>
    <property type="match status" value="1"/>
</dbReference>
<sequence length="334" mass="39437">MIFREITERMEEQKLSCFAAKSTQTKGRKIFEEKCIIRTEYQRDRDRILHSKAFRRLKHKTQVFLSPEGDHYRTRLTHTLEVAQISRTIARALKLNEDLTEAIALGHDIGHTPFGHSGEKILNKIHKNGFKHNEQSLRVVEYLEKGKLGYGLNLTYEVRDGILNHTGENEPSTLEGQIVRLSDRIAYINHDIDDAIRANILQYDDLPKDCLEILGKTHSERINTMIIDVVENSYNRKKIRMSEEKWVYTNKLRKFMFSNVYLNKKAKKEEEKAQYILEQLYNYFLKNKYKMPEEMMKVVEAFDLEEAVKDYLAGMSDRYVINKYLEIYVPSAWE</sequence>
<protein>
    <recommendedName>
        <fullName evidence="2">Deoxyguanosinetriphosphate triphosphohydrolase-like protein</fullName>
    </recommendedName>
</protein>
<proteinExistence type="inferred from homology"/>
<dbReference type="InterPro" id="IPR026875">
    <property type="entry name" value="PHydrolase_assoc_dom"/>
</dbReference>
<dbReference type="HAMAP" id="MF_01212">
    <property type="entry name" value="dGTPase_type2"/>
    <property type="match status" value="1"/>
</dbReference>
<dbReference type="CDD" id="cd00077">
    <property type="entry name" value="HDc"/>
    <property type="match status" value="1"/>
</dbReference>
<dbReference type="RefSeq" id="WP_218282410.1">
    <property type="nucleotide sequence ID" value="NZ_CP078093.1"/>
</dbReference>
<comment type="similarity">
    <text evidence="2">Belongs to the dGTPase family. Type 2 subfamily.</text>
</comment>
<dbReference type="InterPro" id="IPR051094">
    <property type="entry name" value="Diverse_Catalytic_Enzymes"/>
</dbReference>
<dbReference type="PROSITE" id="PS51831">
    <property type="entry name" value="HD"/>
    <property type="match status" value="1"/>
</dbReference>
<dbReference type="Proteomes" id="UP000886818">
    <property type="component" value="Chromosome"/>
</dbReference>
<dbReference type="InterPro" id="IPR006674">
    <property type="entry name" value="HD_domain"/>
</dbReference>
<dbReference type="Pfam" id="PF13286">
    <property type="entry name" value="HD_assoc"/>
    <property type="match status" value="1"/>
</dbReference>
<evidence type="ECO:0000313" key="5">
    <source>
        <dbReference type="Proteomes" id="UP000886818"/>
    </source>
</evidence>